<feature type="compositionally biased region" description="Basic and acidic residues" evidence="1">
    <location>
        <begin position="364"/>
        <end position="373"/>
    </location>
</feature>
<dbReference type="PANTHER" id="PTHR13387">
    <property type="entry name" value="PROTEIN HGH1 HOMOLOG"/>
    <property type="match status" value="1"/>
</dbReference>
<dbReference type="InterPro" id="IPR007205">
    <property type="entry name" value="Protein_HGH1_N"/>
</dbReference>
<dbReference type="Proteomes" id="UP000783686">
    <property type="component" value="Unassembled WGS sequence"/>
</dbReference>
<proteinExistence type="predicted"/>
<evidence type="ECO:0000313" key="4">
    <source>
        <dbReference type="EMBL" id="CAD5216038.1"/>
    </source>
</evidence>
<evidence type="ECO:0000259" key="3">
    <source>
        <dbReference type="Pfam" id="PF04064"/>
    </source>
</evidence>
<comment type="caution">
    <text evidence="4">The sequence shown here is derived from an EMBL/GenBank/DDBJ whole genome shotgun (WGS) entry which is preliminary data.</text>
</comment>
<gene>
    <name evidence="4" type="ORF">BOKJ2_LOCUS6393</name>
</gene>
<sequence>MAQYLDDLFDLIHHPTKQVALKAFDIMLKMNEDQLRNGLAANDSKKAKQLFAYFSNLDVVTESVLDVITEAMGTPELAKLACTEEKLVRKVLALARHGETKEFVLPMTQISRNAPEEFHRKLYSLVGNYNNLLHDTFHKCEGGKNNPIVLLNVAYVFMNVTQSKDACLELFGDTINALTSYLSKQDVALGFKRVVANVILNISCHVQTHPLFLDDPHVLCDIMDPFTDEEYQIEDEEMDKLPLNLQYVDHKRSNSVELLDTLVEVLAQLCTTKVGRKTLRHMNIYIILREFDKSRRVDEPKIEGKFMTLDGTPEWNLLMNTLLFDDNELALKDDEDLVRCMEVELKEIKLEELDKELQVIESELNDKKNKEDQQYTVEDDELKGDEAAKVGFGVSQDAVNHKRKHSEEESAKS</sequence>
<evidence type="ECO:0008006" key="6">
    <source>
        <dbReference type="Google" id="ProtNLM"/>
    </source>
</evidence>
<organism evidence="4 5">
    <name type="scientific">Bursaphelenchus okinawaensis</name>
    <dbReference type="NCBI Taxonomy" id="465554"/>
    <lineage>
        <taxon>Eukaryota</taxon>
        <taxon>Metazoa</taxon>
        <taxon>Ecdysozoa</taxon>
        <taxon>Nematoda</taxon>
        <taxon>Chromadorea</taxon>
        <taxon>Rhabditida</taxon>
        <taxon>Tylenchina</taxon>
        <taxon>Tylenchomorpha</taxon>
        <taxon>Aphelenchoidea</taxon>
        <taxon>Aphelenchoididae</taxon>
        <taxon>Bursaphelenchus</taxon>
    </lineage>
</organism>
<dbReference type="EMBL" id="CAJFDH010000003">
    <property type="protein sequence ID" value="CAD5216038.1"/>
    <property type="molecule type" value="Genomic_DNA"/>
</dbReference>
<name>A0A811KJU5_9BILA</name>
<dbReference type="OrthoDB" id="338814at2759"/>
<accession>A0A811KJU5</accession>
<feature type="domain" description="Protein HGH1 N-terminal" evidence="2">
    <location>
        <begin position="94"/>
        <end position="252"/>
    </location>
</feature>
<dbReference type="InterPro" id="IPR007206">
    <property type="entry name" value="Protein_HGH1_C"/>
</dbReference>
<dbReference type="InterPro" id="IPR039717">
    <property type="entry name" value="Hgh1"/>
</dbReference>
<feature type="region of interest" description="Disordered" evidence="1">
    <location>
        <begin position="364"/>
        <end position="413"/>
    </location>
</feature>
<dbReference type="PANTHER" id="PTHR13387:SF9">
    <property type="entry name" value="PROTEIN HGH1 HOMOLOG"/>
    <property type="match status" value="1"/>
</dbReference>
<dbReference type="Pfam" id="PF04064">
    <property type="entry name" value="DUF384"/>
    <property type="match status" value="1"/>
</dbReference>
<reference evidence="4" key="1">
    <citation type="submission" date="2020-09" db="EMBL/GenBank/DDBJ databases">
        <authorList>
            <person name="Kikuchi T."/>
        </authorList>
    </citation>
    <scope>NUCLEOTIDE SEQUENCE</scope>
    <source>
        <strain evidence="4">SH1</strain>
    </source>
</reference>
<dbReference type="AlphaFoldDB" id="A0A811KJU5"/>
<evidence type="ECO:0000313" key="5">
    <source>
        <dbReference type="Proteomes" id="UP000614601"/>
    </source>
</evidence>
<keyword evidence="5" id="KW-1185">Reference proteome</keyword>
<dbReference type="Proteomes" id="UP000614601">
    <property type="component" value="Unassembled WGS sequence"/>
</dbReference>
<dbReference type="Pfam" id="PF04063">
    <property type="entry name" value="DUF383"/>
    <property type="match status" value="1"/>
</dbReference>
<dbReference type="EMBL" id="CAJFCW020000003">
    <property type="protein sequence ID" value="CAG9105204.1"/>
    <property type="molecule type" value="Genomic_DNA"/>
</dbReference>
<protein>
    <recommendedName>
        <fullName evidence="6">Protein HGH1 homolog</fullName>
    </recommendedName>
</protein>
<feature type="domain" description="Protein HGH1 C-terminal" evidence="3">
    <location>
        <begin position="266"/>
        <end position="298"/>
    </location>
</feature>
<evidence type="ECO:0000259" key="2">
    <source>
        <dbReference type="Pfam" id="PF04063"/>
    </source>
</evidence>
<evidence type="ECO:0000256" key="1">
    <source>
        <dbReference type="SAM" id="MobiDB-lite"/>
    </source>
</evidence>